<dbReference type="InterPro" id="IPR021476">
    <property type="entry name" value="Egh16-like"/>
</dbReference>
<accession>A0A8S8ZR58</accession>
<feature type="region of interest" description="Disordered" evidence="1">
    <location>
        <begin position="374"/>
        <end position="441"/>
    </location>
</feature>
<feature type="compositionally biased region" description="Low complexity" evidence="1">
    <location>
        <begin position="418"/>
        <end position="441"/>
    </location>
</feature>
<sequence length="441" mass="45720">MLIFLHSATLSSSFQQSSLLSLSLSSSLFFLRSRSAPHHILIHFSVLILPKSFSLYDKLPSFRHFFSSIMRFSTTLPLAAFVTLARAHGVILAAQGESGSPPSVGFGVNPEIARNCTTINPCQLDSTIIRDAEIKANLVNNCGRTQLAGNIDVAENTEAALSDGSVTQVRAGSKITVTIHQVNADGAGPYVCDLDEASNSGLISQNLTVTNNVPGANGISQNKIQEFNFTVTMPDNFKCTGASTGDICTVRCRNNAVAGPFGGCFAVQQVDTEPTTNTPDSVATFKSIDQIEDERMINVATLPIAVEANRKAGSSEAQQNAAAVDAILKAGFVSKSAPVLTPTVVLGGNGAVATGTATGGNAVATGGAGAGNGTGRNNGGNNNNAGAGTAVASAPAATNTARVRKGKNRGTQNGGGQDQTQNQQQQQQNGQNQNQNQQNQN</sequence>
<dbReference type="PANTHER" id="PTHR34618">
    <property type="entry name" value="SURFACE PROTEIN MAS1, PUTATIVE-RELATED"/>
    <property type="match status" value="1"/>
</dbReference>
<protein>
    <recommendedName>
        <fullName evidence="4">GEgh 16 protein</fullName>
    </recommendedName>
</protein>
<proteinExistence type="predicted"/>
<reference evidence="2 3" key="1">
    <citation type="submission" date="2017-07" db="EMBL/GenBank/DDBJ databases">
        <title>Genome sequence of the Sordaria macrospora wild type strain R19027.</title>
        <authorList>
            <person name="Nowrousian M."/>
            <person name="Teichert I."/>
            <person name="Kueck U."/>
        </authorList>
    </citation>
    <scope>NUCLEOTIDE SEQUENCE [LARGE SCALE GENOMIC DNA]</scope>
    <source>
        <strain evidence="2 3">R19027</strain>
        <tissue evidence="2">Mycelium</tissue>
    </source>
</reference>
<dbReference type="VEuPathDB" id="FungiDB:SMAC_06102"/>
<dbReference type="Pfam" id="PF11327">
    <property type="entry name" value="Egh16-like"/>
    <property type="match status" value="1"/>
</dbReference>
<dbReference type="EMBL" id="NMPR01000077">
    <property type="protein sequence ID" value="KAA8631436.1"/>
    <property type="molecule type" value="Genomic_DNA"/>
</dbReference>
<evidence type="ECO:0000313" key="2">
    <source>
        <dbReference type="EMBL" id="KAA8631436.1"/>
    </source>
</evidence>
<evidence type="ECO:0000256" key="1">
    <source>
        <dbReference type="SAM" id="MobiDB-lite"/>
    </source>
</evidence>
<organism evidence="2 3">
    <name type="scientific">Sordaria macrospora</name>
    <dbReference type="NCBI Taxonomy" id="5147"/>
    <lineage>
        <taxon>Eukaryota</taxon>
        <taxon>Fungi</taxon>
        <taxon>Dikarya</taxon>
        <taxon>Ascomycota</taxon>
        <taxon>Pezizomycotina</taxon>
        <taxon>Sordariomycetes</taxon>
        <taxon>Sordariomycetidae</taxon>
        <taxon>Sordariales</taxon>
        <taxon>Sordariaceae</taxon>
        <taxon>Sordaria</taxon>
    </lineage>
</organism>
<dbReference type="AlphaFoldDB" id="A0A8S8ZR58"/>
<evidence type="ECO:0008006" key="4">
    <source>
        <dbReference type="Google" id="ProtNLM"/>
    </source>
</evidence>
<comment type="caution">
    <text evidence="2">The sequence shown here is derived from an EMBL/GenBank/DDBJ whole genome shotgun (WGS) entry which is preliminary data.</text>
</comment>
<gene>
    <name evidence="2" type="ORF">SMACR_06102</name>
</gene>
<feature type="compositionally biased region" description="Low complexity" evidence="1">
    <location>
        <begin position="379"/>
        <end position="401"/>
    </location>
</feature>
<evidence type="ECO:0000313" key="3">
    <source>
        <dbReference type="Proteomes" id="UP000433876"/>
    </source>
</evidence>
<name>A0A8S8ZR58_SORMA</name>
<dbReference type="Proteomes" id="UP000433876">
    <property type="component" value="Unassembled WGS sequence"/>
</dbReference>
<dbReference type="PANTHER" id="PTHR34618:SF3">
    <property type="entry name" value="GEGH 16 PROTEIN"/>
    <property type="match status" value="1"/>
</dbReference>